<dbReference type="RefSeq" id="WP_207118425.1">
    <property type="nucleotide sequence ID" value="NZ_JAFLEQ010000008.1"/>
</dbReference>
<keyword evidence="8" id="KW-0460">Magnesium</keyword>
<keyword evidence="7 12" id="KW-0378">Hydrolase</keyword>
<dbReference type="InterPro" id="IPR047127">
    <property type="entry name" value="MutT-like"/>
</dbReference>
<evidence type="ECO:0000256" key="4">
    <source>
        <dbReference type="ARBA" id="ARBA00022705"/>
    </source>
</evidence>
<evidence type="ECO:0000256" key="2">
    <source>
        <dbReference type="ARBA" id="ARBA00005582"/>
    </source>
</evidence>
<evidence type="ECO:0000259" key="13">
    <source>
        <dbReference type="PROSITE" id="PS51462"/>
    </source>
</evidence>
<dbReference type="PANTHER" id="PTHR47707">
    <property type="entry name" value="8-OXO-DGTP DIPHOSPHATASE"/>
    <property type="match status" value="1"/>
</dbReference>
<evidence type="ECO:0000256" key="11">
    <source>
        <dbReference type="ARBA" id="ARBA00038905"/>
    </source>
</evidence>
<dbReference type="PRINTS" id="PR00502">
    <property type="entry name" value="NUDIXFAMILY"/>
</dbReference>
<evidence type="ECO:0000256" key="5">
    <source>
        <dbReference type="ARBA" id="ARBA00022723"/>
    </source>
</evidence>
<dbReference type="GO" id="GO:0044716">
    <property type="term" value="F:8-oxo-GDP phosphatase activity"/>
    <property type="evidence" value="ECO:0007669"/>
    <property type="project" value="TreeGrafter"/>
</dbReference>
<dbReference type="PROSITE" id="PS00893">
    <property type="entry name" value="NUDIX_BOX"/>
    <property type="match status" value="1"/>
</dbReference>
<dbReference type="SUPFAM" id="SSF55811">
    <property type="entry name" value="Nudix"/>
    <property type="match status" value="1"/>
</dbReference>
<evidence type="ECO:0000256" key="6">
    <source>
        <dbReference type="ARBA" id="ARBA00022763"/>
    </source>
</evidence>
<evidence type="ECO:0000256" key="12">
    <source>
        <dbReference type="RuleBase" id="RU003476"/>
    </source>
</evidence>
<evidence type="ECO:0000256" key="8">
    <source>
        <dbReference type="ARBA" id="ARBA00022842"/>
    </source>
</evidence>
<accession>A0A939E1D6</accession>
<dbReference type="InterPro" id="IPR020476">
    <property type="entry name" value="Nudix_hydrolase"/>
</dbReference>
<dbReference type="AlphaFoldDB" id="A0A939E1D6"/>
<comment type="cofactor">
    <cofactor evidence="1">
        <name>Mg(2+)</name>
        <dbReference type="ChEBI" id="CHEBI:18420"/>
    </cofactor>
</comment>
<dbReference type="EMBL" id="JAFLEQ010000008">
    <property type="protein sequence ID" value="MBN9643682.1"/>
    <property type="molecule type" value="Genomic_DNA"/>
</dbReference>
<keyword evidence="3" id="KW-0515">Mutator protein</keyword>
<keyword evidence="6" id="KW-0227">DNA damage</keyword>
<dbReference type="Pfam" id="PF00293">
    <property type="entry name" value="NUDIX"/>
    <property type="match status" value="1"/>
</dbReference>
<evidence type="ECO:0000256" key="9">
    <source>
        <dbReference type="ARBA" id="ARBA00023204"/>
    </source>
</evidence>
<dbReference type="GO" id="GO:0006281">
    <property type="term" value="P:DNA repair"/>
    <property type="evidence" value="ECO:0007669"/>
    <property type="project" value="UniProtKB-KW"/>
</dbReference>
<keyword evidence="5" id="KW-0479">Metal-binding</keyword>
<dbReference type="GO" id="GO:0035539">
    <property type="term" value="F:8-oxo-7,8-dihydrodeoxyguanosine triphosphate pyrophosphatase activity"/>
    <property type="evidence" value="ECO:0007669"/>
    <property type="project" value="UniProtKB-EC"/>
</dbReference>
<dbReference type="Gene3D" id="3.90.79.10">
    <property type="entry name" value="Nucleoside Triphosphate Pyrophosphohydrolase"/>
    <property type="match status" value="1"/>
</dbReference>
<comment type="similarity">
    <text evidence="2 12">Belongs to the Nudix hydrolase family.</text>
</comment>
<evidence type="ECO:0000256" key="10">
    <source>
        <dbReference type="ARBA" id="ARBA00035861"/>
    </source>
</evidence>
<dbReference type="InterPro" id="IPR015797">
    <property type="entry name" value="NUDIX_hydrolase-like_dom_sf"/>
</dbReference>
<keyword evidence="9" id="KW-0234">DNA repair</keyword>
<dbReference type="Proteomes" id="UP000664332">
    <property type="component" value="Unassembled WGS sequence"/>
</dbReference>
<dbReference type="EC" id="3.6.1.55" evidence="11"/>
<dbReference type="GO" id="GO:0008413">
    <property type="term" value="F:8-oxo-7,8-dihydroguanosine triphosphate pyrophosphatase activity"/>
    <property type="evidence" value="ECO:0007669"/>
    <property type="project" value="TreeGrafter"/>
</dbReference>
<proteinExistence type="inferred from homology"/>
<dbReference type="GO" id="GO:0044715">
    <property type="term" value="F:8-oxo-dGDP phosphatase activity"/>
    <property type="evidence" value="ECO:0007669"/>
    <property type="project" value="TreeGrafter"/>
</dbReference>
<gene>
    <name evidence="14" type="ORF">JZY06_03425</name>
</gene>
<evidence type="ECO:0000313" key="14">
    <source>
        <dbReference type="EMBL" id="MBN9643682.1"/>
    </source>
</evidence>
<dbReference type="GO" id="GO:0046872">
    <property type="term" value="F:metal ion binding"/>
    <property type="evidence" value="ECO:0007669"/>
    <property type="project" value="UniProtKB-KW"/>
</dbReference>
<comment type="catalytic activity">
    <reaction evidence="10">
        <text>8-oxo-dGTP + H2O = 8-oxo-dGMP + diphosphate + H(+)</text>
        <dbReference type="Rhea" id="RHEA:31575"/>
        <dbReference type="ChEBI" id="CHEBI:15377"/>
        <dbReference type="ChEBI" id="CHEBI:15378"/>
        <dbReference type="ChEBI" id="CHEBI:33019"/>
        <dbReference type="ChEBI" id="CHEBI:63224"/>
        <dbReference type="ChEBI" id="CHEBI:77896"/>
        <dbReference type="EC" id="3.6.1.55"/>
    </reaction>
</comment>
<dbReference type="InterPro" id="IPR000086">
    <property type="entry name" value="NUDIX_hydrolase_dom"/>
</dbReference>
<keyword evidence="15" id="KW-1185">Reference proteome</keyword>
<evidence type="ECO:0000313" key="15">
    <source>
        <dbReference type="Proteomes" id="UP000664332"/>
    </source>
</evidence>
<organism evidence="14 15">
    <name type="scientific">Corynebacterium mendelii</name>
    <dbReference type="NCBI Taxonomy" id="2765362"/>
    <lineage>
        <taxon>Bacteria</taxon>
        <taxon>Bacillati</taxon>
        <taxon>Actinomycetota</taxon>
        <taxon>Actinomycetes</taxon>
        <taxon>Mycobacteriales</taxon>
        <taxon>Corynebacteriaceae</taxon>
        <taxon>Corynebacterium</taxon>
    </lineage>
</organism>
<evidence type="ECO:0000256" key="3">
    <source>
        <dbReference type="ARBA" id="ARBA00022457"/>
    </source>
</evidence>
<name>A0A939E1D6_9CORY</name>
<reference evidence="14" key="1">
    <citation type="submission" date="2021-03" db="EMBL/GenBank/DDBJ databases">
        <authorList>
            <person name="Sun Q."/>
        </authorList>
    </citation>
    <scope>NUCLEOTIDE SEQUENCE</scope>
    <source>
        <strain evidence="14">CCM 8862</strain>
    </source>
</reference>
<comment type="caution">
    <text evidence="14">The sequence shown here is derived from an EMBL/GenBank/DDBJ whole genome shotgun (WGS) entry which is preliminary data.</text>
</comment>
<feature type="domain" description="Nudix hydrolase" evidence="13">
    <location>
        <begin position="10"/>
        <end position="134"/>
    </location>
</feature>
<dbReference type="PANTHER" id="PTHR47707:SF1">
    <property type="entry name" value="NUDIX HYDROLASE FAMILY PROTEIN"/>
    <property type="match status" value="1"/>
</dbReference>
<evidence type="ECO:0000256" key="7">
    <source>
        <dbReference type="ARBA" id="ARBA00022801"/>
    </source>
</evidence>
<keyword evidence="4" id="KW-0235">DNA replication</keyword>
<protein>
    <recommendedName>
        <fullName evidence="11">8-oxo-dGTP diphosphatase</fullName>
        <ecNumber evidence="11">3.6.1.55</ecNumber>
    </recommendedName>
</protein>
<dbReference type="CDD" id="cd03425">
    <property type="entry name" value="NUDIX_MutT_NudA_like"/>
    <property type="match status" value="1"/>
</dbReference>
<evidence type="ECO:0000256" key="1">
    <source>
        <dbReference type="ARBA" id="ARBA00001946"/>
    </source>
</evidence>
<dbReference type="GO" id="GO:0006260">
    <property type="term" value="P:DNA replication"/>
    <property type="evidence" value="ECO:0007669"/>
    <property type="project" value="UniProtKB-KW"/>
</dbReference>
<dbReference type="PROSITE" id="PS51462">
    <property type="entry name" value="NUDIX"/>
    <property type="match status" value="1"/>
</dbReference>
<sequence length="140" mass="15204">MADVNQSGHRTIEVVAAAIIDGDRVLAAKRGPGMDMPGHWEFPGGKIEEGETPDKALVRELREELRVVAEVGDTITTTVHRYPDKTITLTTFACTLVNGVPQATEHSEIRWVTAAEMAGLTWAPADREAVDKTSVLLAQK</sequence>
<dbReference type="InterPro" id="IPR020084">
    <property type="entry name" value="NUDIX_hydrolase_CS"/>
</dbReference>